<organism evidence="1 2">
    <name type="scientific">Coniosporium uncinatum</name>
    <dbReference type="NCBI Taxonomy" id="93489"/>
    <lineage>
        <taxon>Eukaryota</taxon>
        <taxon>Fungi</taxon>
        <taxon>Dikarya</taxon>
        <taxon>Ascomycota</taxon>
        <taxon>Pezizomycotina</taxon>
        <taxon>Dothideomycetes</taxon>
        <taxon>Dothideomycetes incertae sedis</taxon>
        <taxon>Coniosporium</taxon>
    </lineage>
</organism>
<accession>A0ACC3D988</accession>
<dbReference type="Proteomes" id="UP001186974">
    <property type="component" value="Unassembled WGS sequence"/>
</dbReference>
<gene>
    <name evidence="1" type="ORF">LTS18_012243</name>
</gene>
<evidence type="ECO:0000313" key="1">
    <source>
        <dbReference type="EMBL" id="KAK3063850.1"/>
    </source>
</evidence>
<name>A0ACC3D988_9PEZI</name>
<comment type="caution">
    <text evidence="1">The sequence shown here is derived from an EMBL/GenBank/DDBJ whole genome shotgun (WGS) entry which is preliminary data.</text>
</comment>
<dbReference type="EMBL" id="JAWDJW010006697">
    <property type="protein sequence ID" value="KAK3063850.1"/>
    <property type="molecule type" value="Genomic_DNA"/>
</dbReference>
<reference evidence="1" key="1">
    <citation type="submission" date="2024-09" db="EMBL/GenBank/DDBJ databases">
        <title>Black Yeasts Isolated from many extreme environments.</title>
        <authorList>
            <person name="Coleine C."/>
            <person name="Stajich J.E."/>
            <person name="Selbmann L."/>
        </authorList>
    </citation>
    <scope>NUCLEOTIDE SEQUENCE</scope>
    <source>
        <strain evidence="1">CCFEE 5737</strain>
    </source>
</reference>
<protein>
    <submittedName>
        <fullName evidence="1">Uncharacterized protein</fullName>
    </submittedName>
</protein>
<keyword evidence="2" id="KW-1185">Reference proteome</keyword>
<sequence length="161" mass="16931">MPLPPYNAAVCEALSEAQKNRLICALLNTGDPKIDYDSAATQFGSASANSMATCTGPIIKKFREVAEGKVAPPAAGNGIGTPSKTKGRPSKRKNVDEDGDDEVAPTPKGKGGKKVSPAKKPKKEEAVDDGDDTGLFDAKMEEGATDEQFIFGNTNEVPEYV</sequence>
<proteinExistence type="predicted"/>
<evidence type="ECO:0000313" key="2">
    <source>
        <dbReference type="Proteomes" id="UP001186974"/>
    </source>
</evidence>